<organism evidence="2 3">
    <name type="scientific">Suricata suricatta</name>
    <name type="common">Meerkat</name>
    <dbReference type="NCBI Taxonomy" id="37032"/>
    <lineage>
        <taxon>Eukaryota</taxon>
        <taxon>Metazoa</taxon>
        <taxon>Chordata</taxon>
        <taxon>Craniata</taxon>
        <taxon>Vertebrata</taxon>
        <taxon>Euteleostomi</taxon>
        <taxon>Mammalia</taxon>
        <taxon>Eutheria</taxon>
        <taxon>Laurasiatheria</taxon>
        <taxon>Carnivora</taxon>
        <taxon>Feliformia</taxon>
        <taxon>Herpestidae</taxon>
        <taxon>Suricata</taxon>
    </lineage>
</organism>
<feature type="region of interest" description="Disordered" evidence="1">
    <location>
        <begin position="66"/>
        <end position="93"/>
    </location>
</feature>
<accession>A0A673TRR6</accession>
<proteinExistence type="predicted"/>
<dbReference type="AlphaFoldDB" id="A0A673TRR6"/>
<sequence>MSGPLKLETQLTENDIVALLDGPNVVFTFLGPLVVRWELGEAPATVRKRLHYMAADIEHYDLKGESEQQRESLAHLQQVQASPRQGLLGRRDI</sequence>
<dbReference type="SUPFAM" id="SSF46579">
    <property type="entry name" value="Prefoldin"/>
    <property type="match status" value="1"/>
</dbReference>
<dbReference type="Ensembl" id="ENSSSUT00005016611.1">
    <property type="protein sequence ID" value="ENSSSUP00005014543.1"/>
    <property type="gene ID" value="ENSSSUG00005009329.1"/>
</dbReference>
<reference evidence="2" key="2">
    <citation type="submission" date="2025-08" db="UniProtKB">
        <authorList>
            <consortium name="Ensembl"/>
        </authorList>
    </citation>
    <scope>IDENTIFICATION</scope>
</reference>
<reference evidence="2" key="3">
    <citation type="submission" date="2025-09" db="UniProtKB">
        <authorList>
            <consortium name="Ensembl"/>
        </authorList>
    </citation>
    <scope>IDENTIFICATION</scope>
</reference>
<protein>
    <submittedName>
        <fullName evidence="2">Uncharacterized protein</fullName>
    </submittedName>
</protein>
<evidence type="ECO:0000256" key="1">
    <source>
        <dbReference type="SAM" id="MobiDB-lite"/>
    </source>
</evidence>
<evidence type="ECO:0000313" key="2">
    <source>
        <dbReference type="Ensembl" id="ENSSSUP00005014543.1"/>
    </source>
</evidence>
<keyword evidence="3" id="KW-1185">Reference proteome</keyword>
<dbReference type="Proteomes" id="UP000472268">
    <property type="component" value="Chromosome 3"/>
</dbReference>
<name>A0A673TRR6_SURSU</name>
<reference evidence="2 3" key="1">
    <citation type="submission" date="2019-05" db="EMBL/GenBank/DDBJ databases">
        <title>A Chromosome-scale Meerkat (S. suricatta) Genome Assembly.</title>
        <authorList>
            <person name="Dudchenko O."/>
            <person name="Lieberman Aiden E."/>
            <person name="Tung J."/>
            <person name="Barreiro L.B."/>
            <person name="Clutton-Brock T.H."/>
        </authorList>
    </citation>
    <scope>NUCLEOTIDE SEQUENCE [LARGE SCALE GENOMIC DNA]</scope>
</reference>
<evidence type="ECO:0000313" key="3">
    <source>
        <dbReference type="Proteomes" id="UP000472268"/>
    </source>
</evidence>